<comment type="similarity">
    <text evidence="1 12">Belongs to the SSRP1 family.</text>
</comment>
<dbReference type="InterPro" id="IPR035417">
    <property type="entry name" value="SSRP1/POB3_N"/>
</dbReference>
<evidence type="ECO:0000256" key="3">
    <source>
        <dbReference type="ARBA" id="ARBA00022454"/>
    </source>
</evidence>
<dbReference type="InterPro" id="IPR038167">
    <property type="entry name" value="SSRP1_sf"/>
</dbReference>
<feature type="DNA-binding region" description="HMG box" evidence="11">
    <location>
        <begin position="604"/>
        <end position="672"/>
    </location>
</feature>
<comment type="subcellular location">
    <subcellularLocation>
        <location evidence="12">Nucleus</location>
    </subcellularLocation>
    <subcellularLocation>
        <location evidence="12">Chromosome</location>
    </subcellularLocation>
</comment>
<dbReference type="Pfam" id="PF03531">
    <property type="entry name" value="SSrecog"/>
    <property type="match status" value="1"/>
</dbReference>
<proteinExistence type="inferred from homology"/>
<dbReference type="PRINTS" id="PR00887">
    <property type="entry name" value="SSRCOGNITION"/>
</dbReference>
<evidence type="ECO:0000256" key="5">
    <source>
        <dbReference type="ARBA" id="ARBA00022763"/>
    </source>
</evidence>
<dbReference type="SUPFAM" id="SSF50729">
    <property type="entry name" value="PH domain-like"/>
    <property type="match status" value="1"/>
</dbReference>
<evidence type="ECO:0000256" key="1">
    <source>
        <dbReference type="ARBA" id="ARBA00010060"/>
    </source>
</evidence>
<dbReference type="Pfam" id="PF00505">
    <property type="entry name" value="HMG_box"/>
    <property type="match status" value="1"/>
</dbReference>
<dbReference type="Proteomes" id="UP000650467">
    <property type="component" value="Unassembled WGS sequence"/>
</dbReference>
<dbReference type="PANTHER" id="PTHR45849:SF1">
    <property type="entry name" value="FACT COMPLEX SUBUNIT SSRP1"/>
    <property type="match status" value="1"/>
</dbReference>
<dbReference type="GO" id="GO:0003677">
    <property type="term" value="F:DNA binding"/>
    <property type="evidence" value="ECO:0007669"/>
    <property type="project" value="UniProtKB-UniRule"/>
</dbReference>
<evidence type="ECO:0000256" key="11">
    <source>
        <dbReference type="PROSITE-ProRule" id="PRU00267"/>
    </source>
</evidence>
<dbReference type="Gene3D" id="2.30.29.220">
    <property type="entry name" value="Structure-specific recognition protein (SSRP1)"/>
    <property type="match status" value="1"/>
</dbReference>
<feature type="compositionally biased region" description="Low complexity" evidence="13">
    <location>
        <begin position="557"/>
        <end position="568"/>
    </location>
</feature>
<keyword evidence="9 12" id="KW-0234">DNA repair</keyword>
<evidence type="ECO:0000313" key="16">
    <source>
        <dbReference type="Proteomes" id="UP000650467"/>
    </source>
</evidence>
<dbReference type="PROSITE" id="PS50118">
    <property type="entry name" value="HMG_BOX_2"/>
    <property type="match status" value="1"/>
</dbReference>
<accession>A0A835WC64</accession>
<feature type="region of interest" description="Disordered" evidence="13">
    <location>
        <begin position="681"/>
        <end position="700"/>
    </location>
</feature>
<keyword evidence="7 11" id="KW-0238">DNA-binding</keyword>
<dbReference type="PANTHER" id="PTHR45849">
    <property type="entry name" value="FACT COMPLEX SUBUNIT SSRP1"/>
    <property type="match status" value="1"/>
</dbReference>
<feature type="region of interest" description="Disordered" evidence="13">
    <location>
        <begin position="450"/>
        <end position="608"/>
    </location>
</feature>
<dbReference type="SMART" id="SM00398">
    <property type="entry name" value="HMG"/>
    <property type="match status" value="1"/>
</dbReference>
<dbReference type="EMBL" id="JAEHOC010000002">
    <property type="protein sequence ID" value="KAG2444701.1"/>
    <property type="molecule type" value="Genomic_DNA"/>
</dbReference>
<dbReference type="FunFam" id="1.10.30.10:FF:000016">
    <property type="entry name" value="FACT complex subunit SSRP1"/>
    <property type="match status" value="1"/>
</dbReference>
<dbReference type="GO" id="GO:0035101">
    <property type="term" value="C:FACT complex"/>
    <property type="evidence" value="ECO:0007669"/>
    <property type="project" value="TreeGrafter"/>
</dbReference>
<keyword evidence="10 11" id="KW-0539">Nucleus</keyword>
<dbReference type="InterPro" id="IPR024954">
    <property type="entry name" value="SSRP1_DD"/>
</dbReference>
<keyword evidence="5 12" id="KW-0227">DNA damage</keyword>
<dbReference type="Gene3D" id="2.30.29.30">
    <property type="entry name" value="Pleckstrin-homology domain (PH domain)/Phosphotyrosine-binding domain (PTB)"/>
    <property type="match status" value="2"/>
</dbReference>
<dbReference type="Gene3D" id="2.30.29.150">
    <property type="match status" value="1"/>
</dbReference>
<dbReference type="GO" id="GO:0006260">
    <property type="term" value="P:DNA replication"/>
    <property type="evidence" value="ECO:0007669"/>
    <property type="project" value="UniProtKB-KW"/>
</dbReference>
<reference evidence="15" key="1">
    <citation type="journal article" date="2020" name="bioRxiv">
        <title>Comparative genomics of Chlamydomonas.</title>
        <authorList>
            <person name="Craig R.J."/>
            <person name="Hasan A.R."/>
            <person name="Ness R.W."/>
            <person name="Keightley P.D."/>
        </authorList>
    </citation>
    <scope>NUCLEOTIDE SEQUENCE</scope>
    <source>
        <strain evidence="15">SAG 7.73</strain>
    </source>
</reference>
<organism evidence="15 16">
    <name type="scientific">Chlamydomonas incerta</name>
    <dbReference type="NCBI Taxonomy" id="51695"/>
    <lineage>
        <taxon>Eukaryota</taxon>
        <taxon>Viridiplantae</taxon>
        <taxon>Chlorophyta</taxon>
        <taxon>core chlorophytes</taxon>
        <taxon>Chlorophyceae</taxon>
        <taxon>CS clade</taxon>
        <taxon>Chlamydomonadales</taxon>
        <taxon>Chlamydomonadaceae</taxon>
        <taxon>Chlamydomonas</taxon>
    </lineage>
</organism>
<dbReference type="AlphaFoldDB" id="A0A835WC64"/>
<dbReference type="GO" id="GO:0031491">
    <property type="term" value="F:nucleosome binding"/>
    <property type="evidence" value="ECO:0007669"/>
    <property type="project" value="TreeGrafter"/>
</dbReference>
<dbReference type="GO" id="GO:0006281">
    <property type="term" value="P:DNA repair"/>
    <property type="evidence" value="ECO:0007669"/>
    <property type="project" value="UniProtKB-KW"/>
</dbReference>
<evidence type="ECO:0000256" key="2">
    <source>
        <dbReference type="ARBA" id="ARBA00011111"/>
    </source>
</evidence>
<keyword evidence="8 12" id="KW-0804">Transcription</keyword>
<feature type="compositionally biased region" description="Basic and acidic residues" evidence="13">
    <location>
        <begin position="588"/>
        <end position="603"/>
    </location>
</feature>
<evidence type="ECO:0000256" key="8">
    <source>
        <dbReference type="ARBA" id="ARBA00023163"/>
    </source>
</evidence>
<dbReference type="SMART" id="SM01287">
    <property type="entry name" value="Rtt106"/>
    <property type="match status" value="1"/>
</dbReference>
<keyword evidence="4 12" id="KW-0235">DNA replication</keyword>
<dbReference type="InterPro" id="IPR009071">
    <property type="entry name" value="HMG_box_dom"/>
</dbReference>
<evidence type="ECO:0000256" key="4">
    <source>
        <dbReference type="ARBA" id="ARBA00022705"/>
    </source>
</evidence>
<dbReference type="CDD" id="cd13230">
    <property type="entry name" value="PH1_SSRP1-like"/>
    <property type="match status" value="1"/>
</dbReference>
<dbReference type="InterPro" id="IPR000969">
    <property type="entry name" value="SSRP1/POB3"/>
</dbReference>
<evidence type="ECO:0000259" key="14">
    <source>
        <dbReference type="PROSITE" id="PS50118"/>
    </source>
</evidence>
<dbReference type="SUPFAM" id="SSF47095">
    <property type="entry name" value="HMG-box"/>
    <property type="match status" value="1"/>
</dbReference>
<evidence type="ECO:0000256" key="9">
    <source>
        <dbReference type="ARBA" id="ARBA00023204"/>
    </source>
</evidence>
<feature type="compositionally biased region" description="Acidic residues" evidence="13">
    <location>
        <begin position="500"/>
        <end position="518"/>
    </location>
</feature>
<dbReference type="InterPro" id="IPR013719">
    <property type="entry name" value="RTT106/SPT16-like_middle_dom"/>
</dbReference>
<keyword evidence="16" id="KW-1185">Reference proteome</keyword>
<keyword evidence="6 12" id="KW-0805">Transcription regulation</keyword>
<dbReference type="InterPro" id="IPR048993">
    <property type="entry name" value="SSRP1-like_PH1"/>
</dbReference>
<comment type="subunit">
    <text evidence="2">Component of the FACT complex, a stable heterodimer of SPT16 and SSRP1.</text>
</comment>
<dbReference type="OrthoDB" id="498543at2759"/>
<evidence type="ECO:0000256" key="7">
    <source>
        <dbReference type="ARBA" id="ARBA00023125"/>
    </source>
</evidence>
<dbReference type="InterPro" id="IPR011993">
    <property type="entry name" value="PH-like_dom_sf"/>
</dbReference>
<gene>
    <name evidence="15" type="ORF">HXX76_001445</name>
</gene>
<protein>
    <recommendedName>
        <fullName evidence="12">FACT complex subunit SSRP1</fullName>
    </recommendedName>
</protein>
<feature type="compositionally biased region" description="Acidic residues" evidence="13">
    <location>
        <begin position="480"/>
        <end position="493"/>
    </location>
</feature>
<feature type="domain" description="HMG box" evidence="14">
    <location>
        <begin position="604"/>
        <end position="672"/>
    </location>
</feature>
<dbReference type="Pfam" id="PF21103">
    <property type="entry name" value="PH1_SSRP1-like"/>
    <property type="match status" value="1"/>
</dbReference>
<comment type="caution">
    <text evidence="15">The sequence shown here is derived from an EMBL/GenBank/DDBJ whole genome shotgun (WGS) entry which is preliminary data.</text>
</comment>
<dbReference type="InterPro" id="IPR050454">
    <property type="entry name" value="RTT106/SSRP1_HistChap/FACT"/>
</dbReference>
<dbReference type="Pfam" id="PF08512">
    <property type="entry name" value="Rttp106-like_middle"/>
    <property type="match status" value="1"/>
</dbReference>
<dbReference type="CDD" id="cd13231">
    <property type="entry name" value="PH2_SSRP1-like"/>
    <property type="match status" value="1"/>
</dbReference>
<evidence type="ECO:0000256" key="6">
    <source>
        <dbReference type="ARBA" id="ARBA00023015"/>
    </source>
</evidence>
<evidence type="ECO:0000256" key="12">
    <source>
        <dbReference type="RuleBase" id="RU364013"/>
    </source>
</evidence>
<evidence type="ECO:0000313" key="15">
    <source>
        <dbReference type="EMBL" id="KAG2444701.1"/>
    </source>
</evidence>
<dbReference type="Pfam" id="PF17292">
    <property type="entry name" value="POB3_N"/>
    <property type="match status" value="1"/>
</dbReference>
<dbReference type="InterPro" id="IPR036910">
    <property type="entry name" value="HMG_box_dom_sf"/>
</dbReference>
<comment type="function">
    <text evidence="12">Component of the FACT complex, a general chromatin factor that acts to reorganize nucleosomes. The FACT complex is involved in multiple processes that require DNA as a template such as mRNA elongation, DNA replication and DNA repair. During transcription elongation the FACT complex acts as a histone chaperone that both destabilizes and restores nucleosomal structure. It facilitates the passage of RNA polymerase II and transcription by promoting the dissociation of one histone H2A-H2B dimer from the nucleosome, then subsequently promotes the reestablishment of the nucleosome following the passage of RNA polymerase II.</text>
</comment>
<evidence type="ECO:0000256" key="10">
    <source>
        <dbReference type="ARBA" id="ARBA00023242"/>
    </source>
</evidence>
<dbReference type="Gene3D" id="1.10.30.10">
    <property type="entry name" value="High mobility group box domain"/>
    <property type="match status" value="1"/>
</dbReference>
<keyword evidence="3 12" id="KW-0158">Chromosome</keyword>
<dbReference type="CDD" id="cd01390">
    <property type="entry name" value="HMG-box_NHP6-like"/>
    <property type="match status" value="1"/>
</dbReference>
<evidence type="ECO:0000256" key="13">
    <source>
        <dbReference type="SAM" id="MobiDB-lite"/>
    </source>
</evidence>
<dbReference type="GO" id="GO:0042393">
    <property type="term" value="F:histone binding"/>
    <property type="evidence" value="ECO:0007669"/>
    <property type="project" value="TreeGrafter"/>
</dbReference>
<feature type="compositionally biased region" description="Acidic residues" evidence="13">
    <location>
        <begin position="687"/>
        <end position="700"/>
    </location>
</feature>
<name>A0A835WC64_CHLIN</name>
<sequence length="700" mass="74949">MAEGVQAFGEIWLGGRGGVASGVLKLAPSGLTWRRKQGSKLVEVKKDEIEALSWTKVPRGCQLSVRRKGGPTVNFLGFRDKDLDTLQQYARTTLALSEGVSEGALSTSGHNWGGVQLRGASLAFLVGGKVAFELPLPDVCTAQQTKDDVMLELHVDDTGAEVAEDMLTELAFYVPPGNEDFPAQGEEVPAAKVMLDALLPHADTEAAAADEPVCVFSEVGIVAPRGRFEVEMHLGYLQLGGQSQDFKVRYTSIQRIFILPKHNTPHTLVVISLDPPIRKGQTYYAHLLCQFPTDDDISVELDVTEEALAAKNEKNGGKLSAEMSGPVWEVFAKLLRGLSGARITRPGHFKNAAGDGVSVRCSYKADDGQLYPLDRGFFYVHKPPLLIPDNDIESVEFARQGSGAVSSTVRTFDLVVRLKGGAEHQFRNIQRSEWGNLFEFIRAKKIPIENFGSAQHGPGGAKPGMEDDDMDPGIRRAAAEADDDEDDEDEDFEASGGTDSSEDIDEEDDAEMIDEEGVAVDAIKKKRKKGEADGAEEGEAAAAAPPPKKKRAKAEKPATSPSGADAAPGSGGKPKKGKKAAAAEEGEGGAKPKKERKKKDPNAPKKNLSAFMYFSNANRDKVKAENPGIAFGEVGKLLGERWKAMSGEEKAPYDEMAAKDKVRYADAMKAYKASGVAGGGEAVAAADDGDDDAGDAADDE</sequence>
<dbReference type="FunFam" id="2.30.29.150:FF:000001">
    <property type="entry name" value="Fact complex subunit ssrp1"/>
    <property type="match status" value="1"/>
</dbReference>